<feature type="domain" description="Rieske" evidence="5">
    <location>
        <begin position="7"/>
        <end position="102"/>
    </location>
</feature>
<dbReference type="PROSITE" id="PS51296">
    <property type="entry name" value="RIESKE"/>
    <property type="match status" value="1"/>
</dbReference>
<dbReference type="Proteomes" id="UP000054683">
    <property type="component" value="Unassembled WGS sequence"/>
</dbReference>
<dbReference type="InterPro" id="IPR017941">
    <property type="entry name" value="Rieske_2Fe-2S"/>
</dbReference>
<keyword evidence="4" id="KW-0411">Iron-sulfur</keyword>
<dbReference type="GO" id="GO:0046872">
    <property type="term" value="F:metal ion binding"/>
    <property type="evidence" value="ECO:0007669"/>
    <property type="project" value="UniProtKB-KW"/>
</dbReference>
<dbReference type="SUPFAM" id="SSF50022">
    <property type="entry name" value="ISP domain"/>
    <property type="match status" value="1"/>
</dbReference>
<dbReference type="InterPro" id="IPR036922">
    <property type="entry name" value="Rieske_2Fe-2S_sf"/>
</dbReference>
<protein>
    <submittedName>
        <fullName evidence="6">Aromatic hydrocarbons catabolism-related dioxygenase</fullName>
    </submittedName>
</protein>
<evidence type="ECO:0000256" key="4">
    <source>
        <dbReference type="ARBA" id="ARBA00023014"/>
    </source>
</evidence>
<evidence type="ECO:0000256" key="3">
    <source>
        <dbReference type="ARBA" id="ARBA00023004"/>
    </source>
</evidence>
<dbReference type="Pfam" id="PF00355">
    <property type="entry name" value="Rieske"/>
    <property type="match status" value="1"/>
</dbReference>
<gene>
    <name evidence="6" type="ORF">AWB69_07117</name>
</gene>
<dbReference type="EMBL" id="FCOK02000070">
    <property type="protein sequence ID" value="SAL63446.1"/>
    <property type="molecule type" value="Genomic_DNA"/>
</dbReference>
<evidence type="ECO:0000313" key="7">
    <source>
        <dbReference type="Proteomes" id="UP000054683"/>
    </source>
</evidence>
<accession>A0A158J3L1</accession>
<dbReference type="OrthoDB" id="9800167at2"/>
<evidence type="ECO:0000259" key="5">
    <source>
        <dbReference type="PROSITE" id="PS51296"/>
    </source>
</evidence>
<keyword evidence="1" id="KW-0001">2Fe-2S</keyword>
<evidence type="ECO:0000313" key="6">
    <source>
        <dbReference type="EMBL" id="SAL63446.1"/>
    </source>
</evidence>
<dbReference type="CDD" id="cd03528">
    <property type="entry name" value="Rieske_RO_ferredoxin"/>
    <property type="match status" value="1"/>
</dbReference>
<organism evidence="6 7">
    <name type="scientific">Caballeronia udeis</name>
    <dbReference type="NCBI Taxonomy" id="1232866"/>
    <lineage>
        <taxon>Bacteria</taxon>
        <taxon>Pseudomonadati</taxon>
        <taxon>Pseudomonadota</taxon>
        <taxon>Betaproteobacteria</taxon>
        <taxon>Burkholderiales</taxon>
        <taxon>Burkholderiaceae</taxon>
        <taxon>Caballeronia</taxon>
    </lineage>
</organism>
<name>A0A158J3L1_9BURK</name>
<dbReference type="RefSeq" id="WP_062091311.1">
    <property type="nucleotide sequence ID" value="NZ_FCOK02000070.1"/>
</dbReference>
<sequence>MTDSTRLTLCDSSEVSTDMPVRCERNGVAYAVFVLEDDYFVLSDMCSHGPGSLSQGYVEGCEVECPFHQGRFDIRTGQPTAPPCSQPVRSWTAHVVAGRIEIDPGEITRMANARETQG</sequence>
<dbReference type="GO" id="GO:0051537">
    <property type="term" value="F:2 iron, 2 sulfur cluster binding"/>
    <property type="evidence" value="ECO:0007669"/>
    <property type="project" value="UniProtKB-KW"/>
</dbReference>
<keyword evidence="6" id="KW-0223">Dioxygenase</keyword>
<dbReference type="GO" id="GO:0051213">
    <property type="term" value="F:dioxygenase activity"/>
    <property type="evidence" value="ECO:0007669"/>
    <property type="project" value="UniProtKB-KW"/>
</dbReference>
<reference evidence="6 7" key="1">
    <citation type="submission" date="2016-01" db="EMBL/GenBank/DDBJ databases">
        <authorList>
            <person name="Oliw E.H."/>
        </authorList>
    </citation>
    <scope>NUCLEOTIDE SEQUENCE [LARGE SCALE GENOMIC DNA]</scope>
    <source>
        <strain evidence="6">LMG 27134</strain>
    </source>
</reference>
<dbReference type="AlphaFoldDB" id="A0A158J3L1"/>
<proteinExistence type="predicted"/>
<evidence type="ECO:0000256" key="2">
    <source>
        <dbReference type="ARBA" id="ARBA00022723"/>
    </source>
</evidence>
<dbReference type="Gene3D" id="2.102.10.10">
    <property type="entry name" value="Rieske [2Fe-2S] iron-sulphur domain"/>
    <property type="match status" value="1"/>
</dbReference>
<keyword evidence="6" id="KW-0560">Oxidoreductase</keyword>
<keyword evidence="3" id="KW-0408">Iron</keyword>
<keyword evidence="2" id="KW-0479">Metal-binding</keyword>
<evidence type="ECO:0000256" key="1">
    <source>
        <dbReference type="ARBA" id="ARBA00022714"/>
    </source>
</evidence>